<accession>A0ABX3HGK4</accession>
<dbReference type="InterPro" id="IPR036761">
    <property type="entry name" value="TTHA0802/YceI-like_sf"/>
</dbReference>
<dbReference type="Pfam" id="PF04264">
    <property type="entry name" value="YceI"/>
    <property type="match status" value="1"/>
</dbReference>
<keyword evidence="2" id="KW-0812">Transmembrane</keyword>
<dbReference type="SMART" id="SM00867">
    <property type="entry name" value="YceI"/>
    <property type="match status" value="1"/>
</dbReference>
<feature type="transmembrane region" description="Helical" evidence="2">
    <location>
        <begin position="6"/>
        <end position="25"/>
    </location>
</feature>
<feature type="domain" description="Lipid/polyisoprenoid-binding YceI-like" evidence="3">
    <location>
        <begin position="78"/>
        <end position="241"/>
    </location>
</feature>
<dbReference type="Proteomes" id="UP000187412">
    <property type="component" value="Unassembled WGS sequence"/>
</dbReference>
<evidence type="ECO:0000313" key="4">
    <source>
        <dbReference type="EMBL" id="OMD49123.1"/>
    </source>
</evidence>
<dbReference type="PANTHER" id="PTHR34406">
    <property type="entry name" value="PROTEIN YCEI"/>
    <property type="match status" value="1"/>
</dbReference>
<reference evidence="4 5" key="1">
    <citation type="submission" date="2016-10" db="EMBL/GenBank/DDBJ databases">
        <title>Paenibacillus species isolates.</title>
        <authorList>
            <person name="Beno S.M."/>
        </authorList>
    </citation>
    <scope>NUCLEOTIDE SEQUENCE [LARGE SCALE GENOMIC DNA]</scope>
    <source>
        <strain evidence="4 5">FSL H7-0744</strain>
    </source>
</reference>
<keyword evidence="5" id="KW-1185">Reference proteome</keyword>
<comment type="similarity">
    <text evidence="1">Belongs to the UPF0312 family.</text>
</comment>
<dbReference type="EMBL" id="MPTB01000010">
    <property type="protein sequence ID" value="OMD49123.1"/>
    <property type="molecule type" value="Genomic_DNA"/>
</dbReference>
<dbReference type="Gene3D" id="2.40.128.110">
    <property type="entry name" value="Lipid/polyisoprenoid-binding, YceI-like"/>
    <property type="match status" value="1"/>
</dbReference>
<dbReference type="InterPro" id="IPR007372">
    <property type="entry name" value="Lipid/polyisoprenoid-bd_YceI"/>
</dbReference>
<evidence type="ECO:0000256" key="2">
    <source>
        <dbReference type="SAM" id="Phobius"/>
    </source>
</evidence>
<proteinExistence type="inferred from homology"/>
<organism evidence="4 5">
    <name type="scientific">Paenibacillus borealis</name>
    <dbReference type="NCBI Taxonomy" id="160799"/>
    <lineage>
        <taxon>Bacteria</taxon>
        <taxon>Bacillati</taxon>
        <taxon>Bacillota</taxon>
        <taxon>Bacilli</taxon>
        <taxon>Bacillales</taxon>
        <taxon>Paenibacillaceae</taxon>
        <taxon>Paenibacillus</taxon>
    </lineage>
</organism>
<evidence type="ECO:0000259" key="3">
    <source>
        <dbReference type="SMART" id="SM00867"/>
    </source>
</evidence>
<evidence type="ECO:0000313" key="5">
    <source>
        <dbReference type="Proteomes" id="UP000187412"/>
    </source>
</evidence>
<dbReference type="SUPFAM" id="SSF101874">
    <property type="entry name" value="YceI-like"/>
    <property type="match status" value="1"/>
</dbReference>
<protein>
    <recommendedName>
        <fullName evidence="3">Lipid/polyisoprenoid-binding YceI-like domain-containing protein</fullName>
    </recommendedName>
</protein>
<comment type="caution">
    <text evidence="4">The sequence shown here is derived from an EMBL/GenBank/DDBJ whole genome shotgun (WGS) entry which is preliminary data.</text>
</comment>
<name>A0ABX3HGK4_PAEBO</name>
<keyword evidence="2" id="KW-0472">Membrane</keyword>
<dbReference type="PANTHER" id="PTHR34406:SF1">
    <property type="entry name" value="PROTEIN YCEI"/>
    <property type="match status" value="1"/>
</dbReference>
<sequence length="244" mass="26011">MNKKTWVWIATGVVIIGAVTAFAFLNNSLGNNVEIESVIPAQEQGTNSAGTAAANANANASGETASGAAVTAEQLNGAWSIADTSKVYWSVTTSKETVNFVNEKVQGTWNVNLEDAAAMTGEGTLEMSALDSENAQRDEHVKSDDYLAVTQFPQSTFTVKSFSELPVEWTEGTAVPVEMQGTLTVKGIEKDVTFQSQAVYSGGQLLLSGTTTVTFEDFGMVSPHSIVLDTENNLEVRLELTLTK</sequence>
<keyword evidence="2" id="KW-1133">Transmembrane helix</keyword>
<evidence type="ECO:0000256" key="1">
    <source>
        <dbReference type="ARBA" id="ARBA00008812"/>
    </source>
</evidence>
<dbReference type="RefSeq" id="WP_076110366.1">
    <property type="nucleotide sequence ID" value="NZ_MPTB01000010.1"/>
</dbReference>
<gene>
    <name evidence="4" type="ORF">BSK56_09855</name>
</gene>